<feature type="compositionally biased region" description="Polar residues" evidence="1">
    <location>
        <begin position="211"/>
        <end position="234"/>
    </location>
</feature>
<keyword evidence="3" id="KW-1185">Reference proteome</keyword>
<sequence length="253" mass="29348">MVVTDDESGDVGKESAKNDEWEKISIKKAHTPLELEYNDERKNIVQHLKTQGESSSKLQTSRPLKSFPPFYMHNDKDHLGIFDKKYDEYFFSYSLISKAFSVFNTRRQQIKETFHVTFDESTKAIKFSKPIVEDVIIAKSKRYPPDEYLHHFKPSQSLCFTDQNDHSVQNDETLNDDRIEQRNHKNDEIIIDQQSLTEEVPQDEENHHGEPSSSYFEDSSAVHTTEQILVSTLNPPLATPAPQDKWSRTNILS</sequence>
<proteinExistence type="predicted"/>
<reference evidence="2" key="1">
    <citation type="journal article" date="2022" name="Int. J. Mol. Sci.">
        <title>Draft Genome of Tanacetum Coccineum: Genomic Comparison of Closely Related Tanacetum-Family Plants.</title>
        <authorList>
            <person name="Yamashiro T."/>
            <person name="Shiraishi A."/>
            <person name="Nakayama K."/>
            <person name="Satake H."/>
        </authorList>
    </citation>
    <scope>NUCLEOTIDE SEQUENCE</scope>
</reference>
<evidence type="ECO:0000313" key="2">
    <source>
        <dbReference type="EMBL" id="GJT28468.1"/>
    </source>
</evidence>
<evidence type="ECO:0008006" key="4">
    <source>
        <dbReference type="Google" id="ProtNLM"/>
    </source>
</evidence>
<feature type="region of interest" description="Disordered" evidence="1">
    <location>
        <begin position="198"/>
        <end position="253"/>
    </location>
</feature>
<protein>
    <recommendedName>
        <fullName evidence="4">Retrovirus-related Pol polyprotein from transposon TNT 1-94</fullName>
    </recommendedName>
</protein>
<gene>
    <name evidence="2" type="ORF">Tco_0908743</name>
</gene>
<reference evidence="2" key="2">
    <citation type="submission" date="2022-01" db="EMBL/GenBank/DDBJ databases">
        <authorList>
            <person name="Yamashiro T."/>
            <person name="Shiraishi A."/>
            <person name="Satake H."/>
            <person name="Nakayama K."/>
        </authorList>
    </citation>
    <scope>NUCLEOTIDE SEQUENCE</scope>
</reference>
<dbReference type="Proteomes" id="UP001151760">
    <property type="component" value="Unassembled WGS sequence"/>
</dbReference>
<evidence type="ECO:0000256" key="1">
    <source>
        <dbReference type="SAM" id="MobiDB-lite"/>
    </source>
</evidence>
<name>A0ABQ5CRC3_9ASTR</name>
<accession>A0ABQ5CRC3</accession>
<comment type="caution">
    <text evidence="2">The sequence shown here is derived from an EMBL/GenBank/DDBJ whole genome shotgun (WGS) entry which is preliminary data.</text>
</comment>
<dbReference type="EMBL" id="BQNB010014462">
    <property type="protein sequence ID" value="GJT28468.1"/>
    <property type="molecule type" value="Genomic_DNA"/>
</dbReference>
<organism evidence="2 3">
    <name type="scientific">Tanacetum coccineum</name>
    <dbReference type="NCBI Taxonomy" id="301880"/>
    <lineage>
        <taxon>Eukaryota</taxon>
        <taxon>Viridiplantae</taxon>
        <taxon>Streptophyta</taxon>
        <taxon>Embryophyta</taxon>
        <taxon>Tracheophyta</taxon>
        <taxon>Spermatophyta</taxon>
        <taxon>Magnoliopsida</taxon>
        <taxon>eudicotyledons</taxon>
        <taxon>Gunneridae</taxon>
        <taxon>Pentapetalae</taxon>
        <taxon>asterids</taxon>
        <taxon>campanulids</taxon>
        <taxon>Asterales</taxon>
        <taxon>Asteraceae</taxon>
        <taxon>Asteroideae</taxon>
        <taxon>Anthemideae</taxon>
        <taxon>Anthemidinae</taxon>
        <taxon>Tanacetum</taxon>
    </lineage>
</organism>
<evidence type="ECO:0000313" key="3">
    <source>
        <dbReference type="Proteomes" id="UP001151760"/>
    </source>
</evidence>